<reference evidence="4" key="1">
    <citation type="submission" date="2022-03" db="EMBL/GenBank/DDBJ databases">
        <authorList>
            <person name="Lindestad O."/>
        </authorList>
    </citation>
    <scope>NUCLEOTIDE SEQUENCE</scope>
</reference>
<protein>
    <submittedName>
        <fullName evidence="4">Jg25704 protein</fullName>
    </submittedName>
</protein>
<keyword evidence="5" id="KW-1185">Reference proteome</keyword>
<evidence type="ECO:0000313" key="5">
    <source>
        <dbReference type="Proteomes" id="UP000838756"/>
    </source>
</evidence>
<feature type="non-terminal residue" evidence="4">
    <location>
        <position position="50"/>
    </location>
</feature>
<proteinExistence type="predicted"/>
<dbReference type="EMBL" id="CAKXAJ010007626">
    <property type="protein sequence ID" value="CAH2210510.1"/>
    <property type="molecule type" value="Genomic_DNA"/>
</dbReference>
<evidence type="ECO:0000259" key="3">
    <source>
        <dbReference type="Pfam" id="PF07707"/>
    </source>
</evidence>
<dbReference type="AlphaFoldDB" id="A0A8S4QH12"/>
<dbReference type="Gene3D" id="1.25.40.420">
    <property type="match status" value="1"/>
</dbReference>
<feature type="non-terminal residue" evidence="4">
    <location>
        <position position="1"/>
    </location>
</feature>
<evidence type="ECO:0000256" key="2">
    <source>
        <dbReference type="ARBA" id="ARBA00022737"/>
    </source>
</evidence>
<comment type="caution">
    <text evidence="4">The sequence shown here is derived from an EMBL/GenBank/DDBJ whole genome shotgun (WGS) entry which is preliminary data.</text>
</comment>
<keyword evidence="2" id="KW-0677">Repeat</keyword>
<dbReference type="Proteomes" id="UP000838756">
    <property type="component" value="Unassembled WGS sequence"/>
</dbReference>
<sequence length="50" mass="5619">ISNVIDACCAFLERQLDPSNAIGIANFAEQHGCVELKQKANQFIERHFTQ</sequence>
<dbReference type="OrthoDB" id="6418787at2759"/>
<organism evidence="4 5">
    <name type="scientific">Pararge aegeria aegeria</name>
    <dbReference type="NCBI Taxonomy" id="348720"/>
    <lineage>
        <taxon>Eukaryota</taxon>
        <taxon>Metazoa</taxon>
        <taxon>Ecdysozoa</taxon>
        <taxon>Arthropoda</taxon>
        <taxon>Hexapoda</taxon>
        <taxon>Insecta</taxon>
        <taxon>Pterygota</taxon>
        <taxon>Neoptera</taxon>
        <taxon>Endopterygota</taxon>
        <taxon>Lepidoptera</taxon>
        <taxon>Glossata</taxon>
        <taxon>Ditrysia</taxon>
        <taxon>Papilionoidea</taxon>
        <taxon>Nymphalidae</taxon>
        <taxon>Satyrinae</taxon>
        <taxon>Satyrini</taxon>
        <taxon>Parargina</taxon>
        <taxon>Pararge</taxon>
    </lineage>
</organism>
<evidence type="ECO:0000313" key="4">
    <source>
        <dbReference type="EMBL" id="CAH2210510.1"/>
    </source>
</evidence>
<dbReference type="PANTHER" id="PTHR24412">
    <property type="entry name" value="KELCH PROTEIN"/>
    <property type="match status" value="1"/>
</dbReference>
<accession>A0A8S4QH12</accession>
<feature type="domain" description="BACK" evidence="3">
    <location>
        <begin position="21"/>
        <end position="50"/>
    </location>
</feature>
<gene>
    <name evidence="4" type="primary">jg25704</name>
    <name evidence="4" type="ORF">PAEG_LOCUS2415</name>
</gene>
<name>A0A8S4QH12_9NEOP</name>
<keyword evidence="1" id="KW-0880">Kelch repeat</keyword>
<dbReference type="InterPro" id="IPR011705">
    <property type="entry name" value="BACK"/>
</dbReference>
<evidence type="ECO:0000256" key="1">
    <source>
        <dbReference type="ARBA" id="ARBA00022441"/>
    </source>
</evidence>
<dbReference type="Pfam" id="PF07707">
    <property type="entry name" value="BACK"/>
    <property type="match status" value="1"/>
</dbReference>
<dbReference type="PANTHER" id="PTHR24412:SF401">
    <property type="entry name" value="FI11917P"/>
    <property type="match status" value="1"/>
</dbReference>